<gene>
    <name evidence="6" type="ORF">H1016_04320</name>
</gene>
<dbReference type="AlphaFoldDB" id="A0A832X6C4"/>
<dbReference type="Proteomes" id="UP000646946">
    <property type="component" value="Unassembled WGS sequence"/>
</dbReference>
<evidence type="ECO:0000256" key="5">
    <source>
        <dbReference type="ARBA" id="ARBA00035385"/>
    </source>
</evidence>
<dbReference type="PANTHER" id="PTHR10394">
    <property type="entry name" value="40S RIBOSOMAL PROTEIN S8"/>
    <property type="match status" value="1"/>
</dbReference>
<dbReference type="GO" id="GO:1990904">
    <property type="term" value="C:ribonucleoprotein complex"/>
    <property type="evidence" value="ECO:0007669"/>
    <property type="project" value="UniProtKB-KW"/>
</dbReference>
<dbReference type="GO" id="GO:0006412">
    <property type="term" value="P:translation"/>
    <property type="evidence" value="ECO:0007669"/>
    <property type="project" value="InterPro"/>
</dbReference>
<feature type="non-terminal residue" evidence="6">
    <location>
        <position position="127"/>
    </location>
</feature>
<dbReference type="InterPro" id="IPR022309">
    <property type="entry name" value="Ribosomal_Se8/biogenesis_NSA2"/>
</dbReference>
<comment type="similarity">
    <text evidence="1">Belongs to the eukaryotic ribosomal protein eS8 family.</text>
</comment>
<dbReference type="HAMAP" id="MF_00029">
    <property type="entry name" value="Ribosomal_eS8"/>
    <property type="match status" value="1"/>
</dbReference>
<protein>
    <recommendedName>
        <fullName evidence="4">Small ribosomal subunit protein eS8</fullName>
    </recommendedName>
    <alternativeName>
        <fullName evidence="5">30S ribosomal protein S8e</fullName>
    </alternativeName>
</protein>
<sequence length="127" mass="14197">MSVSHGRSKRKKTGGVYKPLRHKRLFELGSEMIEIRPGEKKVKVVKGMGGTLKLRAIRVKEANVFIPSQKKFQKSEIVQVKENPANPHFVRRNTITKGAVIETKLGLARVTNRPGQEGSVNAVLLEK</sequence>
<dbReference type="GO" id="GO:0003735">
    <property type="term" value="F:structural constituent of ribosome"/>
    <property type="evidence" value="ECO:0007669"/>
    <property type="project" value="InterPro"/>
</dbReference>
<evidence type="ECO:0000256" key="2">
    <source>
        <dbReference type="ARBA" id="ARBA00022980"/>
    </source>
</evidence>
<organism evidence="6 7">
    <name type="scientific">Candidatus Naiadarchaeum limnaeum</name>
    <dbReference type="NCBI Taxonomy" id="2756139"/>
    <lineage>
        <taxon>Archaea</taxon>
        <taxon>Candidatus Undinarchaeota</taxon>
        <taxon>Candidatus Undinarchaeia</taxon>
        <taxon>Candidatus Naiadarchaeales</taxon>
        <taxon>Candidatus Naiadarchaeaceae</taxon>
        <taxon>Candidatus Naiadarchaeum</taxon>
    </lineage>
</organism>
<accession>A0A832X6C4</accession>
<dbReference type="GO" id="GO:0005840">
    <property type="term" value="C:ribosome"/>
    <property type="evidence" value="ECO:0007669"/>
    <property type="project" value="UniProtKB-KW"/>
</dbReference>
<keyword evidence="3" id="KW-0687">Ribonucleoprotein</keyword>
<keyword evidence="7" id="KW-1185">Reference proteome</keyword>
<evidence type="ECO:0000313" key="6">
    <source>
        <dbReference type="EMBL" id="HIK00740.1"/>
    </source>
</evidence>
<dbReference type="EMBL" id="DVAB01000037">
    <property type="protein sequence ID" value="HIK00740.1"/>
    <property type="molecule type" value="Genomic_DNA"/>
</dbReference>
<evidence type="ECO:0000256" key="3">
    <source>
        <dbReference type="ARBA" id="ARBA00023274"/>
    </source>
</evidence>
<dbReference type="CDD" id="cd11382">
    <property type="entry name" value="Ribosomal_S8e"/>
    <property type="match status" value="1"/>
</dbReference>
<name>A0A832X6C4_9ARCH</name>
<keyword evidence="2 6" id="KW-0689">Ribosomal protein</keyword>
<evidence type="ECO:0000256" key="4">
    <source>
        <dbReference type="ARBA" id="ARBA00035277"/>
    </source>
</evidence>
<dbReference type="InterPro" id="IPR020919">
    <property type="entry name" value="Ribosomal_protein_eS8_arc"/>
</dbReference>
<dbReference type="Pfam" id="PF01201">
    <property type="entry name" value="Ribosomal_S8e"/>
    <property type="match status" value="1"/>
</dbReference>
<dbReference type="Gene3D" id="2.40.10.310">
    <property type="match status" value="1"/>
</dbReference>
<dbReference type="NCBIfam" id="TIGR00307">
    <property type="entry name" value="eS8"/>
    <property type="match status" value="1"/>
</dbReference>
<evidence type="ECO:0000313" key="7">
    <source>
        <dbReference type="Proteomes" id="UP000646946"/>
    </source>
</evidence>
<proteinExistence type="inferred from homology"/>
<comment type="caution">
    <text evidence="6">The sequence shown here is derived from an EMBL/GenBank/DDBJ whole genome shotgun (WGS) entry which is preliminary data.</text>
</comment>
<dbReference type="InterPro" id="IPR001047">
    <property type="entry name" value="Ribosomal_eS8"/>
</dbReference>
<evidence type="ECO:0000256" key="1">
    <source>
        <dbReference type="ARBA" id="ARBA00005257"/>
    </source>
</evidence>
<reference evidence="6 7" key="1">
    <citation type="journal article" name="Nat. Commun.">
        <title>Undinarchaeota illuminate DPANN phylogeny and the impact of gene transfer on archaeal evolution.</title>
        <authorList>
            <person name="Dombrowski N."/>
            <person name="Williams T.A."/>
            <person name="Sun J."/>
            <person name="Woodcroft B.J."/>
            <person name="Lee J.H."/>
            <person name="Minh B.Q."/>
            <person name="Rinke C."/>
            <person name="Spang A."/>
        </authorList>
    </citation>
    <scope>NUCLEOTIDE SEQUENCE [LARGE SCALE GENOMIC DNA]</scope>
    <source>
        <strain evidence="6">MAG_bin1129</strain>
    </source>
</reference>